<evidence type="ECO:0000313" key="2">
    <source>
        <dbReference type="Proteomes" id="UP000828048"/>
    </source>
</evidence>
<sequence>MEPPPPPAAAPPLSTTNYPNSTDSSPRSRNTDSFDEPSFPSLPTTGPKLRLMCSYGGHIVPRPHDKSLCYVGGDTRIVVTDRYSSLADLTHRLSKTLLNGKQFTLKYQLPNEDLDSLISVTTDEDLDNMIEEYDRLNSNSAVKSSRLRLFLFPSKVDSIEGLLEESTKSEDWFVNALNGSSSNRGFSESASVNCLLGLDEDDVVLGNSNSAPTGLVGKELEGGKGGGVSVHSVPDSPMLETSSSFGSTSSSPSLANLPPIRVHVADDQKVGGGIEEQFAHLSVVVGPTTTAPLPVSSPPSTAAVMATAGAAAAGFSGDYSNRGFSEEERSGEGMGFGYRKLPQQSQPQVPQLQSKPTGGLDSASPDSVSSDSSITNPLSRQRPLIYQEPVQNAFPVDLKLSDPNSRVQMQQVQDSGYLLPNQFDLHHQQLQQQQQQQQQQHQQQLNQQHQQQQLNQQHHQQQQLNQQHQQQQQLNQQHQQQLNQQHQQQQLNQQQFLPPGAHYIHHQPSGPVPMTSYYQVYPPQQPALHPLDQQYHQPMYYLPTARQAQPYNYVVQQPNYNEATTTNTAPARPQTPPPLSSVMPMPPPSSYTTVRNPAAASKPEMATGMYRTATPAAAPLVQAPSTQHPQQYVGFSQIHHHHPSQSAVPNTGNTGAYAYEFVDPAQIYYPQSAQLAAQYQTMASSPAMVLPDTSVQLPADSTKQQIRTSQP</sequence>
<comment type="caution">
    <text evidence="1">The sequence shown here is derived from an EMBL/GenBank/DDBJ whole genome shotgun (WGS) entry which is preliminary data.</text>
</comment>
<keyword evidence="2" id="KW-1185">Reference proteome</keyword>
<gene>
    <name evidence="1" type="ORF">Vadar_005187</name>
</gene>
<dbReference type="EMBL" id="CM037160">
    <property type="protein sequence ID" value="KAH7839509.1"/>
    <property type="molecule type" value="Genomic_DNA"/>
</dbReference>
<evidence type="ECO:0000313" key="1">
    <source>
        <dbReference type="EMBL" id="KAH7839509.1"/>
    </source>
</evidence>
<organism evidence="1 2">
    <name type="scientific">Vaccinium darrowii</name>
    <dbReference type="NCBI Taxonomy" id="229202"/>
    <lineage>
        <taxon>Eukaryota</taxon>
        <taxon>Viridiplantae</taxon>
        <taxon>Streptophyta</taxon>
        <taxon>Embryophyta</taxon>
        <taxon>Tracheophyta</taxon>
        <taxon>Spermatophyta</taxon>
        <taxon>Magnoliopsida</taxon>
        <taxon>eudicotyledons</taxon>
        <taxon>Gunneridae</taxon>
        <taxon>Pentapetalae</taxon>
        <taxon>asterids</taxon>
        <taxon>Ericales</taxon>
        <taxon>Ericaceae</taxon>
        <taxon>Vaccinioideae</taxon>
        <taxon>Vaccinieae</taxon>
        <taxon>Vaccinium</taxon>
    </lineage>
</organism>
<accession>A0ACB7XFG8</accession>
<reference evidence="1 2" key="1">
    <citation type="journal article" date="2021" name="Hortic Res">
        <title>High-quality reference genome and annotation aids understanding of berry development for evergreen blueberry (Vaccinium darrowii).</title>
        <authorList>
            <person name="Yu J."/>
            <person name="Hulse-Kemp A.M."/>
            <person name="Babiker E."/>
            <person name="Staton M."/>
        </authorList>
    </citation>
    <scope>NUCLEOTIDE SEQUENCE [LARGE SCALE GENOMIC DNA]</scope>
    <source>
        <strain evidence="2">cv. NJ 8807/NJ 8810</strain>
        <tissue evidence="1">Young leaf</tissue>
    </source>
</reference>
<dbReference type="Proteomes" id="UP000828048">
    <property type="component" value="Chromosome 10"/>
</dbReference>
<protein>
    <submittedName>
        <fullName evidence="1">Uncharacterized protein</fullName>
    </submittedName>
</protein>
<name>A0ACB7XFG8_9ERIC</name>
<proteinExistence type="predicted"/>